<proteinExistence type="predicted"/>
<evidence type="ECO:0000313" key="2">
    <source>
        <dbReference type="Proteomes" id="UP000526734"/>
    </source>
</evidence>
<dbReference type="RefSeq" id="WP_182889012.1">
    <property type="nucleotide sequence ID" value="NZ_JACGZW010000001.1"/>
</dbReference>
<protein>
    <submittedName>
        <fullName evidence="1">Uncharacterized protein</fullName>
    </submittedName>
</protein>
<dbReference type="Pfam" id="PF20062">
    <property type="entry name" value="DUF6461"/>
    <property type="match status" value="1"/>
</dbReference>
<dbReference type="EMBL" id="JACGZW010000001">
    <property type="protein sequence ID" value="MBB1151771.1"/>
    <property type="molecule type" value="Genomic_DNA"/>
</dbReference>
<gene>
    <name evidence="1" type="ORF">H4281_01360</name>
</gene>
<dbReference type="InterPro" id="IPR045592">
    <property type="entry name" value="DUF6461"/>
</dbReference>
<sequence>MGIENFEPVVSAALPDIVALVPKEPAGRLGRWEPKGYSRHGTRVQAALDEIGDVLAERLLGALELTVDQLAVDIPPDLVSGLAQSTVTRYVTGWMGDEQCATKQAVAIVEQVHPGAADRVVELFEALRDKAAVPDATGDEAEIAAQHGAAHFALAVIVSTAVLRSLGTAVAGEAPAIVGVALGATAIVLPTVPKPLGYAAAVLAKRRAEYLLPQSSSTSAAVTDHRFWITEGSVPANADFSGNGLVAAVEDGVVIRTGVAEGHVPISMHVLTGPPEELDLVGWDEVVEISWTASEGGAVLSGIESGYGRRCWETPPWPGDYRIRVQVTGRDDAEDSCHLVMWQAPATPEVVHKKTDRLGHRLRGEPEPPLVIAPDAEHRWIEKSSLGEAATITVVRGLTPEEVISTLGGDPAAPVSITSIAERPAWQRFSLPGHGYVPLLAVLEVDDVVLAVEDNGFQGADRDRLTALSRNGKAASLYWNVNANFQLALAERGQLSYAGHPGHDPGAPHCEDLDFDDFRHRNAKGLTVIARFAGRGITADNLAAIYAADEAYVLRG</sequence>
<name>A0A7W3VRI9_9PSEU</name>
<comment type="caution">
    <text evidence="1">The sequence shown here is derived from an EMBL/GenBank/DDBJ whole genome shotgun (WGS) entry which is preliminary data.</text>
</comment>
<dbReference type="AlphaFoldDB" id="A0A7W3VRI9"/>
<accession>A0A7W3VRI9</accession>
<keyword evidence="2" id="KW-1185">Reference proteome</keyword>
<reference evidence="1 2" key="1">
    <citation type="submission" date="2020-08" db="EMBL/GenBank/DDBJ databases">
        <title>Amycolatopsis sp. nov. DR6-1 isolated from Dendrobium heterocarpum.</title>
        <authorList>
            <person name="Tedsree N."/>
            <person name="Kuncharoen N."/>
            <person name="Likhitwitayawuid K."/>
            <person name="Tanasupawat S."/>
        </authorList>
    </citation>
    <scope>NUCLEOTIDE SEQUENCE [LARGE SCALE GENOMIC DNA]</scope>
    <source>
        <strain evidence="1 2">DR6-1</strain>
    </source>
</reference>
<evidence type="ECO:0000313" key="1">
    <source>
        <dbReference type="EMBL" id="MBB1151771.1"/>
    </source>
</evidence>
<dbReference type="Proteomes" id="UP000526734">
    <property type="component" value="Unassembled WGS sequence"/>
</dbReference>
<organism evidence="1 2">
    <name type="scientific">Amycolatopsis dendrobii</name>
    <dbReference type="NCBI Taxonomy" id="2760662"/>
    <lineage>
        <taxon>Bacteria</taxon>
        <taxon>Bacillati</taxon>
        <taxon>Actinomycetota</taxon>
        <taxon>Actinomycetes</taxon>
        <taxon>Pseudonocardiales</taxon>
        <taxon>Pseudonocardiaceae</taxon>
        <taxon>Amycolatopsis</taxon>
    </lineage>
</organism>